<reference evidence="1" key="2">
    <citation type="submission" date="2020-09" db="EMBL/GenBank/DDBJ databases">
        <authorList>
            <person name="Sun Q."/>
            <person name="Zhou Y."/>
        </authorList>
    </citation>
    <scope>NUCLEOTIDE SEQUENCE</scope>
    <source>
        <strain evidence="1">CGMCC 1.7086</strain>
    </source>
</reference>
<evidence type="ECO:0008006" key="3">
    <source>
        <dbReference type="Google" id="ProtNLM"/>
    </source>
</evidence>
<protein>
    <recommendedName>
        <fullName evidence="3">Short chain dehydrogenase</fullName>
    </recommendedName>
</protein>
<dbReference type="Proteomes" id="UP000606935">
    <property type="component" value="Unassembled WGS sequence"/>
</dbReference>
<dbReference type="Gene3D" id="3.40.50.720">
    <property type="entry name" value="NAD(P)-binding Rossmann-like Domain"/>
    <property type="match status" value="1"/>
</dbReference>
<dbReference type="Pfam" id="PF00106">
    <property type="entry name" value="adh_short"/>
    <property type="match status" value="1"/>
</dbReference>
<dbReference type="GO" id="GO:0016616">
    <property type="term" value="F:oxidoreductase activity, acting on the CH-OH group of donors, NAD or NADP as acceptor"/>
    <property type="evidence" value="ECO:0007669"/>
    <property type="project" value="TreeGrafter"/>
</dbReference>
<gene>
    <name evidence="1" type="ORF">GCM10010982_25840</name>
</gene>
<accession>A0A918DJT9</accession>
<dbReference type="InterPro" id="IPR002347">
    <property type="entry name" value="SDR_fam"/>
</dbReference>
<dbReference type="PANTHER" id="PTHR45458">
    <property type="entry name" value="SHORT-CHAIN DEHYDROGENASE/REDUCTASE SDR"/>
    <property type="match status" value="1"/>
</dbReference>
<dbReference type="InterPro" id="IPR052184">
    <property type="entry name" value="SDR_enzymes"/>
</dbReference>
<sequence length="153" mass="17632">MMPEKRLEDLHTRQLQRYFAVNSIIPALWLKHLVSLFEPGQDARLMFLSARVGSIEDNRLGGWYGYRASKAALNMLVKTAQVEYARRVPGVKLMCYHPGTVDTELSRPFSGGMPRNRRFSTEQAAQYLLSELQKPRAENQAVFVDWRGDKVCW</sequence>
<dbReference type="SUPFAM" id="SSF51735">
    <property type="entry name" value="NAD(P)-binding Rossmann-fold domains"/>
    <property type="match status" value="1"/>
</dbReference>
<evidence type="ECO:0000313" key="2">
    <source>
        <dbReference type="Proteomes" id="UP000606935"/>
    </source>
</evidence>
<proteinExistence type="predicted"/>
<dbReference type="PANTHER" id="PTHR45458:SF3">
    <property type="entry name" value="CHAIN DEHYDROGENASE (ATSC), PUTATIVE-RELATED"/>
    <property type="match status" value="1"/>
</dbReference>
<dbReference type="InterPro" id="IPR036291">
    <property type="entry name" value="NAD(P)-bd_dom_sf"/>
</dbReference>
<reference evidence="1" key="1">
    <citation type="journal article" date="2014" name="Int. J. Syst. Evol. Microbiol.">
        <title>Complete genome sequence of Corynebacterium casei LMG S-19264T (=DSM 44701T), isolated from a smear-ripened cheese.</title>
        <authorList>
            <consortium name="US DOE Joint Genome Institute (JGI-PGF)"/>
            <person name="Walter F."/>
            <person name="Albersmeier A."/>
            <person name="Kalinowski J."/>
            <person name="Ruckert C."/>
        </authorList>
    </citation>
    <scope>NUCLEOTIDE SEQUENCE</scope>
    <source>
        <strain evidence="1">CGMCC 1.7086</strain>
    </source>
</reference>
<comment type="caution">
    <text evidence="1">The sequence shown here is derived from an EMBL/GenBank/DDBJ whole genome shotgun (WGS) entry which is preliminary data.</text>
</comment>
<name>A0A918DJT9_9ALTE</name>
<dbReference type="EMBL" id="BMLS01000004">
    <property type="protein sequence ID" value="GGO71024.1"/>
    <property type="molecule type" value="Genomic_DNA"/>
</dbReference>
<keyword evidence="2" id="KW-1185">Reference proteome</keyword>
<organism evidence="1 2">
    <name type="scientific">Bowmanella pacifica</name>
    <dbReference type="NCBI Taxonomy" id="502051"/>
    <lineage>
        <taxon>Bacteria</taxon>
        <taxon>Pseudomonadati</taxon>
        <taxon>Pseudomonadota</taxon>
        <taxon>Gammaproteobacteria</taxon>
        <taxon>Alteromonadales</taxon>
        <taxon>Alteromonadaceae</taxon>
        <taxon>Bowmanella</taxon>
    </lineage>
</organism>
<evidence type="ECO:0000313" key="1">
    <source>
        <dbReference type="EMBL" id="GGO71024.1"/>
    </source>
</evidence>
<dbReference type="AlphaFoldDB" id="A0A918DJT9"/>